<keyword evidence="6 8" id="KW-0675">Receptor</keyword>
<sequence length="394" mass="45824">MCPSPERLFLSFLYYLNSILGLNPYVLDRHGVLRFRANTLKRYWSFAIGNLTGILVLFSFYIVYDRVSVVNFLFIRQLVYVECLLRCWTITSCYYQIFYNNSRLLPCVNRLLRIVQQTTLAYSKNAMNRTFVPIVLKVLCIDVILSLVYLKVNMLTPEPSLQYNRAINIFFVLLGAQITNLVLLLLLFAARCYGSINTLLEATIRQLVPFETDCSFWAKRRVIRQQICCDVSDRLDDILALHQDLSELVRRIFRILQTPLLFITLTQFVVILSRIFLIYVTTAQRARHSISISRSINSTFYLTFEVCQCILITSAYATFTIRSRRTGEILNAYINASIDRRTEQSIERFSLALMTTDSRIRVAGLFELDLEFLYSLIATTTSYLIVLIQFQLKD</sequence>
<dbReference type="Pfam" id="PF08395">
    <property type="entry name" value="7tm_7"/>
    <property type="match status" value="1"/>
</dbReference>
<reference evidence="9" key="2">
    <citation type="submission" date="2022-08" db="UniProtKB">
        <authorList>
            <consortium name="EnsemblMetazoa"/>
        </authorList>
    </citation>
    <scope>IDENTIFICATION</scope>
    <source>
        <strain evidence="9">STECLA/ALBI9_A</strain>
    </source>
</reference>
<dbReference type="EnsemblMetazoa" id="AALB015477-RA">
    <property type="protein sequence ID" value="AALB015477-PA"/>
    <property type="gene ID" value="AALB015477"/>
</dbReference>
<dbReference type="GO" id="GO:0043025">
    <property type="term" value="C:neuronal cell body"/>
    <property type="evidence" value="ECO:0007669"/>
    <property type="project" value="TreeGrafter"/>
</dbReference>
<evidence type="ECO:0000256" key="2">
    <source>
        <dbReference type="ARBA" id="ARBA00022475"/>
    </source>
</evidence>
<evidence type="ECO:0000256" key="6">
    <source>
        <dbReference type="ARBA" id="ARBA00023170"/>
    </source>
</evidence>
<keyword evidence="4 8" id="KW-1133">Transmembrane helix</keyword>
<evidence type="ECO:0000256" key="3">
    <source>
        <dbReference type="ARBA" id="ARBA00022692"/>
    </source>
</evidence>
<feature type="transmembrane region" description="Helical" evidence="8">
    <location>
        <begin position="300"/>
        <end position="319"/>
    </location>
</feature>
<evidence type="ECO:0000256" key="4">
    <source>
        <dbReference type="ARBA" id="ARBA00022989"/>
    </source>
</evidence>
<evidence type="ECO:0000313" key="10">
    <source>
        <dbReference type="Proteomes" id="UP000069272"/>
    </source>
</evidence>
<keyword evidence="2 8" id="KW-1003">Cell membrane</keyword>
<dbReference type="GO" id="GO:0007635">
    <property type="term" value="P:chemosensory behavior"/>
    <property type="evidence" value="ECO:0007669"/>
    <property type="project" value="TreeGrafter"/>
</dbReference>
<keyword evidence="5 8" id="KW-0472">Membrane</keyword>
<keyword evidence="7 8" id="KW-0807">Transducer</keyword>
<dbReference type="VEuPathDB" id="VectorBase:AALB015477"/>
<dbReference type="GO" id="GO:0050909">
    <property type="term" value="P:sensory perception of taste"/>
    <property type="evidence" value="ECO:0007669"/>
    <property type="project" value="InterPro"/>
</dbReference>
<dbReference type="GO" id="GO:0030424">
    <property type="term" value="C:axon"/>
    <property type="evidence" value="ECO:0007669"/>
    <property type="project" value="TreeGrafter"/>
</dbReference>
<dbReference type="InterPro" id="IPR013604">
    <property type="entry name" value="7TM_chemorcpt"/>
</dbReference>
<dbReference type="GO" id="GO:0008049">
    <property type="term" value="P:male courtship behavior"/>
    <property type="evidence" value="ECO:0007669"/>
    <property type="project" value="TreeGrafter"/>
</dbReference>
<evidence type="ECO:0000256" key="1">
    <source>
        <dbReference type="ARBA" id="ARBA00004651"/>
    </source>
</evidence>
<comment type="function">
    <text evidence="8">Gustatory receptor which mediates acceptance or avoidance behavior, depending on its substrates.</text>
</comment>
<accession>A0A182FZN8</accession>
<feature type="transmembrane region" description="Helical" evidence="8">
    <location>
        <begin position="260"/>
        <end position="280"/>
    </location>
</feature>
<feature type="transmembrane region" description="Helical" evidence="8">
    <location>
        <begin position="372"/>
        <end position="392"/>
    </location>
</feature>
<dbReference type="AlphaFoldDB" id="A0A182FZN8"/>
<comment type="subcellular location">
    <subcellularLocation>
        <location evidence="1 8">Cell membrane</location>
        <topology evidence="1 8">Multi-pass membrane protein</topology>
    </subcellularLocation>
</comment>
<comment type="similarity">
    <text evidence="8">Belongs to the insect chemoreceptor superfamily. Gustatory receptor (GR) family.</text>
</comment>
<dbReference type="VEuPathDB" id="VectorBase:AALB20_035294"/>
<evidence type="ECO:0000256" key="5">
    <source>
        <dbReference type="ARBA" id="ARBA00023136"/>
    </source>
</evidence>
<feature type="transmembrane region" description="Helical" evidence="8">
    <location>
        <begin position="169"/>
        <end position="190"/>
    </location>
</feature>
<dbReference type="PANTHER" id="PTHR21143:SF134">
    <property type="entry name" value="GUSTATORY RECEPTOR"/>
    <property type="match status" value="1"/>
</dbReference>
<organism evidence="9 10">
    <name type="scientific">Anopheles albimanus</name>
    <name type="common">New world malaria mosquito</name>
    <dbReference type="NCBI Taxonomy" id="7167"/>
    <lineage>
        <taxon>Eukaryota</taxon>
        <taxon>Metazoa</taxon>
        <taxon>Ecdysozoa</taxon>
        <taxon>Arthropoda</taxon>
        <taxon>Hexapoda</taxon>
        <taxon>Insecta</taxon>
        <taxon>Pterygota</taxon>
        <taxon>Neoptera</taxon>
        <taxon>Endopterygota</taxon>
        <taxon>Diptera</taxon>
        <taxon>Nematocera</taxon>
        <taxon>Culicoidea</taxon>
        <taxon>Culicidae</taxon>
        <taxon>Anophelinae</taxon>
        <taxon>Anopheles</taxon>
    </lineage>
</organism>
<dbReference type="Proteomes" id="UP000069272">
    <property type="component" value="Chromosome 2R"/>
</dbReference>
<keyword evidence="10" id="KW-1185">Reference proteome</keyword>
<feature type="transmembrane region" description="Helical" evidence="8">
    <location>
        <begin position="130"/>
        <end position="149"/>
    </location>
</feature>
<evidence type="ECO:0000313" key="9">
    <source>
        <dbReference type="EnsemblMetazoa" id="AALB015477-PA"/>
    </source>
</evidence>
<feature type="transmembrane region" description="Helical" evidence="8">
    <location>
        <begin position="43"/>
        <end position="64"/>
    </location>
</feature>
<protein>
    <recommendedName>
        <fullName evidence="8">Gustatory receptor</fullName>
    </recommendedName>
</protein>
<dbReference type="GO" id="GO:0007165">
    <property type="term" value="P:signal transduction"/>
    <property type="evidence" value="ECO:0007669"/>
    <property type="project" value="UniProtKB-KW"/>
</dbReference>
<dbReference type="STRING" id="7167.A0A182FZN8"/>
<dbReference type="GO" id="GO:0005886">
    <property type="term" value="C:plasma membrane"/>
    <property type="evidence" value="ECO:0007669"/>
    <property type="project" value="UniProtKB-SubCell"/>
</dbReference>
<evidence type="ECO:0000256" key="8">
    <source>
        <dbReference type="RuleBase" id="RU363108"/>
    </source>
</evidence>
<proteinExistence type="inferred from homology"/>
<feature type="transmembrane region" description="Helical" evidence="8">
    <location>
        <begin position="7"/>
        <end position="27"/>
    </location>
</feature>
<reference evidence="9 10" key="1">
    <citation type="journal article" date="2017" name="G3 (Bethesda)">
        <title>The Physical Genome Mapping of Anopheles albimanus Corrected Scaffold Misassemblies and Identified Interarm Rearrangements in Genus Anopheles.</title>
        <authorList>
            <person name="Artemov G.N."/>
            <person name="Peery A.N."/>
            <person name="Jiang X."/>
            <person name="Tu Z."/>
            <person name="Stegniy V.N."/>
            <person name="Sharakhova M.V."/>
            <person name="Sharakhov I.V."/>
        </authorList>
    </citation>
    <scope>NUCLEOTIDE SEQUENCE [LARGE SCALE GENOMIC DNA]</scope>
    <source>
        <strain evidence="9 10">ALBI9_A</strain>
    </source>
</reference>
<dbReference type="PANTHER" id="PTHR21143">
    <property type="entry name" value="INVERTEBRATE GUSTATORY RECEPTOR"/>
    <property type="match status" value="1"/>
</dbReference>
<evidence type="ECO:0000256" key="7">
    <source>
        <dbReference type="ARBA" id="ARBA00023224"/>
    </source>
</evidence>
<name>A0A182FZN8_ANOAL</name>
<dbReference type="GO" id="GO:0030425">
    <property type="term" value="C:dendrite"/>
    <property type="evidence" value="ECO:0007669"/>
    <property type="project" value="TreeGrafter"/>
</dbReference>
<keyword evidence="3 8" id="KW-0812">Transmembrane</keyword>